<keyword evidence="1" id="KW-0732">Signal</keyword>
<gene>
    <name evidence="2" type="ORF">XAT740_LOCUS62767</name>
</gene>
<reference evidence="2" key="1">
    <citation type="submission" date="2021-02" db="EMBL/GenBank/DDBJ databases">
        <authorList>
            <person name="Nowell W R."/>
        </authorList>
    </citation>
    <scope>NUCLEOTIDE SEQUENCE</scope>
</reference>
<dbReference type="SUPFAM" id="SSF69318">
    <property type="entry name" value="Integrin alpha N-terminal domain"/>
    <property type="match status" value="1"/>
</dbReference>
<protein>
    <recommendedName>
        <fullName evidence="4">VCBS repeat-containing protein</fullName>
    </recommendedName>
</protein>
<feature type="non-terminal residue" evidence="2">
    <location>
        <position position="253"/>
    </location>
</feature>
<dbReference type="Proteomes" id="UP000663828">
    <property type="component" value="Unassembled WGS sequence"/>
</dbReference>
<dbReference type="EMBL" id="CAJNOR010018186">
    <property type="protein sequence ID" value="CAF1688249.1"/>
    <property type="molecule type" value="Genomic_DNA"/>
</dbReference>
<name>A0A816HNJ4_ADIRI</name>
<accession>A0A816HNJ4</accession>
<keyword evidence="3" id="KW-1185">Reference proteome</keyword>
<organism evidence="2 3">
    <name type="scientific">Adineta ricciae</name>
    <name type="common">Rotifer</name>
    <dbReference type="NCBI Taxonomy" id="249248"/>
    <lineage>
        <taxon>Eukaryota</taxon>
        <taxon>Metazoa</taxon>
        <taxon>Spiralia</taxon>
        <taxon>Gnathifera</taxon>
        <taxon>Rotifera</taxon>
        <taxon>Eurotatoria</taxon>
        <taxon>Bdelloidea</taxon>
        <taxon>Adinetida</taxon>
        <taxon>Adinetidae</taxon>
        <taxon>Adineta</taxon>
    </lineage>
</organism>
<sequence>VGDFNNDARLDIVVVNANSNNVGLLLANDDGSFGAQVTYSTGVGPYSVAAGDFNDDSRLDIIVANYYSYNISVLLQYNRGALAKNMTYASGGGSSLRYIALADLNNDSHPDLVAANYGTNDVSVLFDLGNATFRSQTTPMPSSNSHPSSVAIADYNGDQQLDIAVINYVSTNVDLMIGNGNDTCITQINNGYHFVSSPFLLTAGDFDNDGRSEIVVGFDDNDNIDVLFSYNIGSFTIARSYSTGSNPASGGGS</sequence>
<dbReference type="Gene3D" id="2.130.10.130">
    <property type="entry name" value="Integrin alpha, N-terminal"/>
    <property type="match status" value="1"/>
</dbReference>
<dbReference type="PANTHER" id="PTHR46580">
    <property type="entry name" value="SENSOR KINASE-RELATED"/>
    <property type="match status" value="1"/>
</dbReference>
<evidence type="ECO:0000313" key="3">
    <source>
        <dbReference type="Proteomes" id="UP000663828"/>
    </source>
</evidence>
<dbReference type="InterPro" id="IPR028994">
    <property type="entry name" value="Integrin_alpha_N"/>
</dbReference>
<comment type="caution">
    <text evidence="2">The sequence shown here is derived from an EMBL/GenBank/DDBJ whole genome shotgun (WGS) entry which is preliminary data.</text>
</comment>
<dbReference type="InterPro" id="IPR013517">
    <property type="entry name" value="FG-GAP"/>
</dbReference>
<evidence type="ECO:0008006" key="4">
    <source>
        <dbReference type="Google" id="ProtNLM"/>
    </source>
</evidence>
<dbReference type="Gene3D" id="2.30.30.100">
    <property type="match status" value="1"/>
</dbReference>
<dbReference type="PANTHER" id="PTHR46580:SF4">
    <property type="entry name" value="ATP_GTP-BINDING PROTEIN"/>
    <property type="match status" value="1"/>
</dbReference>
<proteinExistence type="predicted"/>
<evidence type="ECO:0000313" key="2">
    <source>
        <dbReference type="EMBL" id="CAF1688249.1"/>
    </source>
</evidence>
<evidence type="ECO:0000256" key="1">
    <source>
        <dbReference type="ARBA" id="ARBA00022729"/>
    </source>
</evidence>
<dbReference type="AlphaFoldDB" id="A0A816HNJ4"/>
<dbReference type="Pfam" id="PF13517">
    <property type="entry name" value="FG-GAP_3"/>
    <property type="match status" value="2"/>
</dbReference>
<feature type="non-terminal residue" evidence="2">
    <location>
        <position position="1"/>
    </location>
</feature>